<gene>
    <name evidence="1" type="ORF">UW90_C0015G0003</name>
</gene>
<evidence type="ECO:0000313" key="1">
    <source>
        <dbReference type="EMBL" id="KKT89615.1"/>
    </source>
</evidence>
<comment type="caution">
    <text evidence="1">The sequence shown here is derived from an EMBL/GenBank/DDBJ whole genome shotgun (WGS) entry which is preliminary data.</text>
</comment>
<protein>
    <submittedName>
        <fullName evidence="1">Uncharacterized protein</fullName>
    </submittedName>
</protein>
<name>A0A0G1L1S4_9BACT</name>
<reference evidence="1 2" key="1">
    <citation type="journal article" date="2015" name="Nature">
        <title>rRNA introns, odd ribosomes, and small enigmatic genomes across a large radiation of phyla.</title>
        <authorList>
            <person name="Brown C.T."/>
            <person name="Hug L.A."/>
            <person name="Thomas B.C."/>
            <person name="Sharon I."/>
            <person name="Castelle C.J."/>
            <person name="Singh A."/>
            <person name="Wilkins M.J."/>
            <person name="Williams K.H."/>
            <person name="Banfield J.F."/>
        </authorList>
    </citation>
    <scope>NUCLEOTIDE SEQUENCE [LARGE SCALE GENOMIC DNA]</scope>
</reference>
<dbReference type="EMBL" id="LCKD01000015">
    <property type="protein sequence ID" value="KKT89615.1"/>
    <property type="molecule type" value="Genomic_DNA"/>
</dbReference>
<evidence type="ECO:0000313" key="2">
    <source>
        <dbReference type="Proteomes" id="UP000034368"/>
    </source>
</evidence>
<proteinExistence type="predicted"/>
<organism evidence="1 2">
    <name type="scientific">Candidatus Yanofskybacteria bacterium GW2011_GWB1_45_11</name>
    <dbReference type="NCBI Taxonomy" id="1619026"/>
    <lineage>
        <taxon>Bacteria</taxon>
        <taxon>Candidatus Yanofskyibacteriota</taxon>
    </lineage>
</organism>
<accession>A0A0G1L1S4</accession>
<dbReference type="AlphaFoldDB" id="A0A0G1L1S4"/>
<sequence length="152" mass="17865">MREEAPKNIGGFSEKETEKLSNLADDYTLLSFLKLNLPEIYKMISNDWPQNKENFQNLCNVVAGELDSRLKSAGFNSQILEGDLEIAPKDWLVHRINMIKLKTSVVIVDLTSQQLPWFKNREWLLEIFPDEISMVEFLSKEYHWWIKDGRIF</sequence>
<dbReference type="Proteomes" id="UP000034368">
    <property type="component" value="Unassembled WGS sequence"/>
</dbReference>